<dbReference type="STRING" id="1280952.HJA_04666"/>
<dbReference type="Gene3D" id="3.40.640.10">
    <property type="entry name" value="Type I PLP-dependent aspartate aminotransferase-like (Major domain)"/>
    <property type="match status" value="1"/>
</dbReference>
<comment type="catalytic activity">
    <reaction evidence="5">
        <text>L,L-cystathionine + H2O = L-homocysteine + pyruvate + NH4(+)</text>
        <dbReference type="Rhea" id="RHEA:13965"/>
        <dbReference type="ChEBI" id="CHEBI:15361"/>
        <dbReference type="ChEBI" id="CHEBI:15377"/>
        <dbReference type="ChEBI" id="CHEBI:28938"/>
        <dbReference type="ChEBI" id="CHEBI:58161"/>
        <dbReference type="ChEBI" id="CHEBI:58199"/>
    </reaction>
</comment>
<dbReference type="InterPro" id="IPR015421">
    <property type="entry name" value="PyrdxlP-dep_Trfase_major"/>
</dbReference>
<evidence type="ECO:0000256" key="7">
    <source>
        <dbReference type="RuleBase" id="RU362118"/>
    </source>
</evidence>
<evidence type="ECO:0000256" key="6">
    <source>
        <dbReference type="PIRSR" id="PIRSR001434-2"/>
    </source>
</evidence>
<keyword evidence="9" id="KW-1185">Reference proteome</keyword>
<name>A0A059FIP5_9PROT</name>
<evidence type="ECO:0000256" key="3">
    <source>
        <dbReference type="ARBA" id="ARBA00022898"/>
    </source>
</evidence>
<dbReference type="GO" id="GO:0019346">
    <property type="term" value="P:transsulfuration"/>
    <property type="evidence" value="ECO:0007669"/>
    <property type="project" value="InterPro"/>
</dbReference>
<feature type="modified residue" description="N6-(pyridoxal phosphate)lysine" evidence="6">
    <location>
        <position position="198"/>
    </location>
</feature>
<dbReference type="GO" id="GO:0030170">
    <property type="term" value="F:pyridoxal phosphate binding"/>
    <property type="evidence" value="ECO:0007669"/>
    <property type="project" value="InterPro"/>
</dbReference>
<protein>
    <submittedName>
        <fullName evidence="8">Cystathionine beta-lyase</fullName>
    </submittedName>
</protein>
<dbReference type="PATRIC" id="fig|1280952.3.peg.925"/>
<accession>A0A059FIP5</accession>
<dbReference type="PANTHER" id="PTHR43500">
    <property type="entry name" value="CYSTATHIONINE BETA-LYASE-RELATED"/>
    <property type="match status" value="1"/>
</dbReference>
<evidence type="ECO:0000256" key="5">
    <source>
        <dbReference type="ARBA" id="ARBA00047517"/>
    </source>
</evidence>
<evidence type="ECO:0000256" key="1">
    <source>
        <dbReference type="ARBA" id="ARBA00001933"/>
    </source>
</evidence>
<comment type="caution">
    <text evidence="8">The sequence shown here is derived from an EMBL/GenBank/DDBJ whole genome shotgun (WGS) entry which is preliminary data.</text>
</comment>
<dbReference type="Pfam" id="PF01053">
    <property type="entry name" value="Cys_Met_Meta_PP"/>
    <property type="match status" value="1"/>
</dbReference>
<dbReference type="PANTHER" id="PTHR43500:SF1">
    <property type="entry name" value="CYSTATHIONINE BETA-LYASE-RELATED"/>
    <property type="match status" value="1"/>
</dbReference>
<dbReference type="InterPro" id="IPR015422">
    <property type="entry name" value="PyrdxlP-dep_Trfase_small"/>
</dbReference>
<sequence>MKRPETRIIHTRGARLGTVTVNPPVERASTVLFKTEKALYDSKPGYGRMGLSVHRELEAALSELEGGSHVRLTSNGLQACVLAIASCVKSGGHILIPDSAYGPTARFCERRLKYMGVSATRYDPRIGAGIVDLIRPETQAIFMESPGSLTFEVSDIPAITAVAREHGVTTIADNTWGAGYFHKPLALGADIVVQAMTKYIVGHADAFGGAVMTSDDRLYNRIAMASEDFGISLAPDDAYLCLRGMRTLHTRLRAHEAAALDLAAWLAERPEVSEVLHPALPSSPDHTLWKRDFTGSSGLFGVVLNAIPEGGMDRFLGALHLFGMGFSWGGYESLLIPCDHQLTRSKDSWTATRAGPLLRIHVGLEAVSDLKAELDSAFAALKGPA</sequence>
<dbReference type="AlphaFoldDB" id="A0A059FIP5"/>
<dbReference type="eggNOG" id="COG0626">
    <property type="taxonomic scope" value="Bacteria"/>
</dbReference>
<proteinExistence type="inferred from homology"/>
<dbReference type="GO" id="GO:0047804">
    <property type="term" value="F:cysteine-S-conjugate beta-lyase activity"/>
    <property type="evidence" value="ECO:0007669"/>
    <property type="project" value="InterPro"/>
</dbReference>
<dbReference type="RefSeq" id="WP_035578738.1">
    <property type="nucleotide sequence ID" value="NZ_ARYJ01000002.1"/>
</dbReference>
<evidence type="ECO:0000256" key="4">
    <source>
        <dbReference type="ARBA" id="ARBA00023239"/>
    </source>
</evidence>
<dbReference type="EMBL" id="ARYJ01000002">
    <property type="protein sequence ID" value="KCZ90494.1"/>
    <property type="molecule type" value="Genomic_DNA"/>
</dbReference>
<keyword evidence="4 8" id="KW-0456">Lyase</keyword>
<comment type="cofactor">
    <cofactor evidence="1 7">
        <name>pyridoxal 5'-phosphate</name>
        <dbReference type="ChEBI" id="CHEBI:597326"/>
    </cofactor>
</comment>
<dbReference type="InterPro" id="IPR006233">
    <property type="entry name" value="Cys_b_lyase_bac"/>
</dbReference>
<evidence type="ECO:0000256" key="2">
    <source>
        <dbReference type="ARBA" id="ARBA00009077"/>
    </source>
</evidence>
<dbReference type="NCBIfam" id="TIGR01324">
    <property type="entry name" value="cysta_beta_ly_B"/>
    <property type="match status" value="1"/>
</dbReference>
<dbReference type="OrthoDB" id="9790858at2"/>
<dbReference type="PIRSF" id="PIRSF001434">
    <property type="entry name" value="CGS"/>
    <property type="match status" value="1"/>
</dbReference>
<evidence type="ECO:0000313" key="8">
    <source>
        <dbReference type="EMBL" id="KCZ90494.1"/>
    </source>
</evidence>
<comment type="similarity">
    <text evidence="2 7">Belongs to the trans-sulfuration enzymes family.</text>
</comment>
<keyword evidence="3 6" id="KW-0663">Pyridoxal phosphate</keyword>
<gene>
    <name evidence="8" type="ORF">HJA_04666</name>
</gene>
<organism evidence="8 9">
    <name type="scientific">Hyphomonas jannaschiana VP2</name>
    <dbReference type="NCBI Taxonomy" id="1280952"/>
    <lineage>
        <taxon>Bacteria</taxon>
        <taxon>Pseudomonadati</taxon>
        <taxon>Pseudomonadota</taxon>
        <taxon>Alphaproteobacteria</taxon>
        <taxon>Hyphomonadales</taxon>
        <taxon>Hyphomonadaceae</taxon>
        <taxon>Hyphomonas</taxon>
    </lineage>
</organism>
<evidence type="ECO:0000313" key="9">
    <source>
        <dbReference type="Proteomes" id="UP000024816"/>
    </source>
</evidence>
<dbReference type="InterPro" id="IPR015424">
    <property type="entry name" value="PyrdxlP-dep_Trfase"/>
</dbReference>
<dbReference type="GO" id="GO:0019450">
    <property type="term" value="P:L-cysteine catabolic process to pyruvate"/>
    <property type="evidence" value="ECO:0007669"/>
    <property type="project" value="TreeGrafter"/>
</dbReference>
<dbReference type="Proteomes" id="UP000024816">
    <property type="component" value="Unassembled WGS sequence"/>
</dbReference>
<dbReference type="SUPFAM" id="SSF53383">
    <property type="entry name" value="PLP-dependent transferases"/>
    <property type="match status" value="1"/>
</dbReference>
<dbReference type="InterPro" id="IPR000277">
    <property type="entry name" value="Cys/Met-Metab_PyrdxlP-dep_enz"/>
</dbReference>
<dbReference type="Gene3D" id="3.90.1150.10">
    <property type="entry name" value="Aspartate Aminotransferase, domain 1"/>
    <property type="match status" value="1"/>
</dbReference>
<reference evidence="8 9" key="1">
    <citation type="journal article" date="2014" name="Antonie Van Leeuwenhoek">
        <title>Hyphomonas beringensis sp. nov. and Hyphomonas chukchiensis sp. nov., isolated from surface seawater of the Bering Sea and Chukchi Sea.</title>
        <authorList>
            <person name="Li C."/>
            <person name="Lai Q."/>
            <person name="Li G."/>
            <person name="Dong C."/>
            <person name="Wang J."/>
            <person name="Liao Y."/>
            <person name="Shao Z."/>
        </authorList>
    </citation>
    <scope>NUCLEOTIDE SEQUENCE [LARGE SCALE GENOMIC DNA]</scope>
    <source>
        <strain evidence="8 9">VP2</strain>
    </source>
</reference>